<evidence type="ECO:0000256" key="1">
    <source>
        <dbReference type="ARBA" id="ARBA00023015"/>
    </source>
</evidence>
<keyword evidence="3" id="KW-0804">Transcription</keyword>
<gene>
    <name evidence="5" type="ORF">SYK_13010</name>
</gene>
<dbReference type="PRINTS" id="PR00598">
    <property type="entry name" value="HTHMARR"/>
</dbReference>
<dbReference type="PANTHER" id="PTHR33164:SF64">
    <property type="entry name" value="TRANSCRIPTIONAL REGULATOR SLYA"/>
    <property type="match status" value="1"/>
</dbReference>
<evidence type="ECO:0000256" key="3">
    <source>
        <dbReference type="ARBA" id="ARBA00023163"/>
    </source>
</evidence>
<reference evidence="5 6" key="1">
    <citation type="submission" date="2022-08" db="EMBL/GenBank/DDBJ databases">
        <title>Genome Sequence of the sulphate-reducing bacterium, Pseudodesulfovibrio sp. SYK.</title>
        <authorList>
            <person name="Kondo R."/>
            <person name="Kataoka T."/>
        </authorList>
    </citation>
    <scope>NUCLEOTIDE SEQUENCE [LARGE SCALE GENOMIC DNA]</scope>
    <source>
        <strain evidence="5 6">SYK</strain>
    </source>
</reference>
<feature type="domain" description="HTH marR-type" evidence="4">
    <location>
        <begin position="9"/>
        <end position="143"/>
    </location>
</feature>
<organism evidence="5 6">
    <name type="scientific">Pseudodesulfovibrio nedwellii</name>
    <dbReference type="NCBI Taxonomy" id="2973072"/>
    <lineage>
        <taxon>Bacteria</taxon>
        <taxon>Pseudomonadati</taxon>
        <taxon>Thermodesulfobacteriota</taxon>
        <taxon>Desulfovibrionia</taxon>
        <taxon>Desulfovibrionales</taxon>
        <taxon>Desulfovibrionaceae</taxon>
    </lineage>
</organism>
<dbReference type="Gene3D" id="1.10.10.10">
    <property type="entry name" value="Winged helix-like DNA-binding domain superfamily/Winged helix DNA-binding domain"/>
    <property type="match status" value="1"/>
</dbReference>
<accession>A0ABN6S154</accession>
<protein>
    <submittedName>
        <fullName evidence="5">MarR family transcriptional regulator</fullName>
    </submittedName>
</protein>
<proteinExistence type="predicted"/>
<dbReference type="PROSITE" id="PS50995">
    <property type="entry name" value="HTH_MARR_2"/>
    <property type="match status" value="1"/>
</dbReference>
<keyword evidence="1" id="KW-0805">Transcription regulation</keyword>
<sequence length="159" mass="18149">MPLQELNPRGSLGFLTWKVSRILTNDMTAKLFEAGLDITVEQWRALIPSYKHDGLTQGQLCEIMSQEKTGVSRLVSALEKRGLLRREASKEDRRVKFLFITEAGRNLMEASFDPVLEVLVNTVKNIDPAELAICQKVLWQIITSPDREENIFRNAECCR</sequence>
<dbReference type="InterPro" id="IPR036390">
    <property type="entry name" value="WH_DNA-bd_sf"/>
</dbReference>
<dbReference type="Proteomes" id="UP001317742">
    <property type="component" value="Chromosome"/>
</dbReference>
<keyword evidence="6" id="KW-1185">Reference proteome</keyword>
<evidence type="ECO:0000259" key="4">
    <source>
        <dbReference type="PROSITE" id="PS50995"/>
    </source>
</evidence>
<name>A0ABN6S154_9BACT</name>
<evidence type="ECO:0000313" key="5">
    <source>
        <dbReference type="EMBL" id="BDQ36941.1"/>
    </source>
</evidence>
<evidence type="ECO:0000256" key="2">
    <source>
        <dbReference type="ARBA" id="ARBA00023125"/>
    </source>
</evidence>
<dbReference type="SUPFAM" id="SSF46785">
    <property type="entry name" value="Winged helix' DNA-binding domain"/>
    <property type="match status" value="1"/>
</dbReference>
<dbReference type="Pfam" id="PF12802">
    <property type="entry name" value="MarR_2"/>
    <property type="match status" value="1"/>
</dbReference>
<dbReference type="SMART" id="SM00347">
    <property type="entry name" value="HTH_MARR"/>
    <property type="match status" value="1"/>
</dbReference>
<keyword evidence="2" id="KW-0238">DNA-binding</keyword>
<dbReference type="EMBL" id="AP026709">
    <property type="protein sequence ID" value="BDQ36941.1"/>
    <property type="molecule type" value="Genomic_DNA"/>
</dbReference>
<dbReference type="InterPro" id="IPR000835">
    <property type="entry name" value="HTH_MarR-typ"/>
</dbReference>
<dbReference type="InterPro" id="IPR039422">
    <property type="entry name" value="MarR/SlyA-like"/>
</dbReference>
<evidence type="ECO:0000313" key="6">
    <source>
        <dbReference type="Proteomes" id="UP001317742"/>
    </source>
</evidence>
<dbReference type="PANTHER" id="PTHR33164">
    <property type="entry name" value="TRANSCRIPTIONAL REGULATOR, MARR FAMILY"/>
    <property type="match status" value="1"/>
</dbReference>
<dbReference type="InterPro" id="IPR036388">
    <property type="entry name" value="WH-like_DNA-bd_sf"/>
</dbReference>